<dbReference type="Pfam" id="PF07963">
    <property type="entry name" value="N_methyl"/>
    <property type="match status" value="1"/>
</dbReference>
<feature type="transmembrane region" description="Helical" evidence="3">
    <location>
        <begin position="7"/>
        <end position="32"/>
    </location>
</feature>
<evidence type="ECO:0000256" key="1">
    <source>
        <dbReference type="ARBA" id="ARBA00005233"/>
    </source>
</evidence>
<comment type="similarity">
    <text evidence="1">Belongs to the N-Me-Phe pilin family.</text>
</comment>
<sequence>MQKVQHGFTVIELLAILAIVGLLAAVIIPASIDATVKSQTDKAYKEVTALKAAFEATVNEGQIPSLEASDPGFIGTPVPTSGEENVCAISLTETTTITCKTQGGDPDRFNGNTISLIRNAEGKWSCATSGLDEKYIPEQCS</sequence>
<reference evidence="5" key="1">
    <citation type="submission" date="2017-06" db="EMBL/GenBank/DDBJ databases">
        <authorList>
            <person name="Varghese N."/>
            <person name="Submissions S."/>
        </authorList>
    </citation>
    <scope>NUCLEOTIDE SEQUENCE [LARGE SCALE GENOMIC DNA]</scope>
    <source>
        <strain evidence="5">Ca-68</strain>
    </source>
</reference>
<dbReference type="Gene3D" id="3.30.700.10">
    <property type="entry name" value="Glycoprotein, Type 4 Pilin"/>
    <property type="match status" value="1"/>
</dbReference>
<dbReference type="EMBL" id="FZOA01000001">
    <property type="protein sequence ID" value="SNR65701.1"/>
    <property type="molecule type" value="Genomic_DNA"/>
</dbReference>
<keyword evidence="3" id="KW-0472">Membrane</keyword>
<dbReference type="AlphaFoldDB" id="A0A238Y4I7"/>
<keyword evidence="3" id="KW-1133">Transmembrane helix</keyword>
<keyword evidence="3" id="KW-0812">Transmembrane</keyword>
<dbReference type="RefSeq" id="WP_089374544.1">
    <property type="nucleotide sequence ID" value="NZ_FZOA01000001.1"/>
</dbReference>
<protein>
    <submittedName>
        <fullName evidence="4">Type IV pilus assembly protein PilA</fullName>
    </submittedName>
</protein>
<name>A0A238Y4I7_9PROT</name>
<dbReference type="NCBIfam" id="TIGR02532">
    <property type="entry name" value="IV_pilin_GFxxxE"/>
    <property type="match status" value="1"/>
</dbReference>
<evidence type="ECO:0000313" key="4">
    <source>
        <dbReference type="EMBL" id="SNR65701.1"/>
    </source>
</evidence>
<dbReference type="InterPro" id="IPR001082">
    <property type="entry name" value="Pilin"/>
</dbReference>
<dbReference type="GO" id="GO:0009289">
    <property type="term" value="C:pilus"/>
    <property type="evidence" value="ECO:0007669"/>
    <property type="project" value="InterPro"/>
</dbReference>
<dbReference type="InterPro" id="IPR045584">
    <property type="entry name" value="Pilin-like"/>
</dbReference>
<keyword evidence="2" id="KW-0488">Methylation</keyword>
<organism evidence="4 5">
    <name type="scientific">Methylobacillus rhizosphaerae</name>
    <dbReference type="NCBI Taxonomy" id="551994"/>
    <lineage>
        <taxon>Bacteria</taxon>
        <taxon>Pseudomonadati</taxon>
        <taxon>Pseudomonadota</taxon>
        <taxon>Betaproteobacteria</taxon>
        <taxon>Nitrosomonadales</taxon>
        <taxon>Methylophilaceae</taxon>
        <taxon>Methylobacillus</taxon>
    </lineage>
</organism>
<proteinExistence type="inferred from homology"/>
<dbReference type="GO" id="GO:0007155">
    <property type="term" value="P:cell adhesion"/>
    <property type="evidence" value="ECO:0007669"/>
    <property type="project" value="InterPro"/>
</dbReference>
<keyword evidence="5" id="KW-1185">Reference proteome</keyword>
<gene>
    <name evidence="4" type="ORF">SAMN05192560_0415</name>
</gene>
<accession>A0A238Y4I7</accession>
<dbReference type="SUPFAM" id="SSF54523">
    <property type="entry name" value="Pili subunits"/>
    <property type="match status" value="1"/>
</dbReference>
<evidence type="ECO:0000313" key="5">
    <source>
        <dbReference type="Proteomes" id="UP000198305"/>
    </source>
</evidence>
<dbReference type="InterPro" id="IPR012902">
    <property type="entry name" value="N_methyl_site"/>
</dbReference>
<evidence type="ECO:0000256" key="2">
    <source>
        <dbReference type="ARBA" id="ARBA00022481"/>
    </source>
</evidence>
<dbReference type="Pfam" id="PF00114">
    <property type="entry name" value="Pilin"/>
    <property type="match status" value="1"/>
</dbReference>
<dbReference type="Proteomes" id="UP000198305">
    <property type="component" value="Unassembled WGS sequence"/>
</dbReference>
<dbReference type="OrthoDB" id="8607132at2"/>
<evidence type="ECO:0000256" key="3">
    <source>
        <dbReference type="SAM" id="Phobius"/>
    </source>
</evidence>